<dbReference type="RefSeq" id="WP_126717509.1">
    <property type="nucleotide sequence ID" value="NZ_RWJF01000001.1"/>
</dbReference>
<keyword evidence="1 2" id="KW-0597">Phosphoprotein</keyword>
<dbReference type="Pfam" id="PF00072">
    <property type="entry name" value="Response_reg"/>
    <property type="match status" value="1"/>
</dbReference>
<protein>
    <submittedName>
        <fullName evidence="4">Response regulator</fullName>
    </submittedName>
</protein>
<feature type="domain" description="Response regulatory" evidence="3">
    <location>
        <begin position="12"/>
        <end position="128"/>
    </location>
</feature>
<keyword evidence="5" id="KW-1185">Reference proteome</keyword>
<reference evidence="4 5" key="1">
    <citation type="submission" date="2018-12" db="EMBL/GenBank/DDBJ databases">
        <title>Sphingomonas sp. HMF7854 Genome sequencing and assembly.</title>
        <authorList>
            <person name="Cha I."/>
            <person name="Kang H."/>
            <person name="Kim H."/>
            <person name="Kang J."/>
            <person name="Joh K."/>
        </authorList>
    </citation>
    <scope>NUCLEOTIDE SEQUENCE [LARGE SCALE GENOMIC DNA]</scope>
    <source>
        <strain evidence="4 5">HMF7854</strain>
    </source>
</reference>
<organism evidence="4 5">
    <name type="scientific">Sphingomonas ginkgonis</name>
    <dbReference type="NCBI Taxonomy" id="2315330"/>
    <lineage>
        <taxon>Bacteria</taxon>
        <taxon>Pseudomonadati</taxon>
        <taxon>Pseudomonadota</taxon>
        <taxon>Alphaproteobacteria</taxon>
        <taxon>Sphingomonadales</taxon>
        <taxon>Sphingomonadaceae</taxon>
        <taxon>Sphingomonas</taxon>
    </lineage>
</organism>
<feature type="modified residue" description="4-aspartylphosphate" evidence="2">
    <location>
        <position position="61"/>
    </location>
</feature>
<dbReference type="PANTHER" id="PTHR44591">
    <property type="entry name" value="STRESS RESPONSE REGULATOR PROTEIN 1"/>
    <property type="match status" value="1"/>
</dbReference>
<dbReference type="InterPro" id="IPR050595">
    <property type="entry name" value="Bact_response_regulator"/>
</dbReference>
<comment type="caution">
    <text evidence="4">The sequence shown here is derived from an EMBL/GenBank/DDBJ whole genome shotgun (WGS) entry which is preliminary data.</text>
</comment>
<dbReference type="GO" id="GO:0000160">
    <property type="term" value="P:phosphorelay signal transduction system"/>
    <property type="evidence" value="ECO:0007669"/>
    <property type="project" value="InterPro"/>
</dbReference>
<dbReference type="InterPro" id="IPR011006">
    <property type="entry name" value="CheY-like_superfamily"/>
</dbReference>
<evidence type="ECO:0000313" key="4">
    <source>
        <dbReference type="EMBL" id="RST29669.1"/>
    </source>
</evidence>
<gene>
    <name evidence="4" type="ORF">HMF7854_01630</name>
</gene>
<dbReference type="SMART" id="SM00448">
    <property type="entry name" value="REC"/>
    <property type="match status" value="1"/>
</dbReference>
<dbReference type="Gene3D" id="3.40.50.2300">
    <property type="match status" value="1"/>
</dbReference>
<dbReference type="SUPFAM" id="SSF52172">
    <property type="entry name" value="CheY-like"/>
    <property type="match status" value="1"/>
</dbReference>
<dbReference type="Proteomes" id="UP000274661">
    <property type="component" value="Unassembled WGS sequence"/>
</dbReference>
<evidence type="ECO:0000313" key="5">
    <source>
        <dbReference type="Proteomes" id="UP000274661"/>
    </source>
</evidence>
<dbReference type="PROSITE" id="PS50110">
    <property type="entry name" value="RESPONSE_REGULATORY"/>
    <property type="match status" value="1"/>
</dbReference>
<dbReference type="AlphaFoldDB" id="A0A429V6X5"/>
<proteinExistence type="predicted"/>
<evidence type="ECO:0000259" key="3">
    <source>
        <dbReference type="PROSITE" id="PS50110"/>
    </source>
</evidence>
<dbReference type="PANTHER" id="PTHR44591:SF3">
    <property type="entry name" value="RESPONSE REGULATORY DOMAIN-CONTAINING PROTEIN"/>
    <property type="match status" value="1"/>
</dbReference>
<evidence type="ECO:0000256" key="1">
    <source>
        <dbReference type="ARBA" id="ARBA00022553"/>
    </source>
</evidence>
<dbReference type="InterPro" id="IPR001789">
    <property type="entry name" value="Sig_transdc_resp-reg_receiver"/>
</dbReference>
<sequence>MDQPVYSAAAPRILIVDSSRNNLAVLARRLGAEGYRVMVAETATTALGELQRVPVDLLIADLALPLMSGTELTRVVRRELAWRDLPVILISGRSEADGVVRALAAGADDVVVKPFHFEVLTARIARLLERSTRVRQLAADNATLDERVVRRAIELGEARDRLKALEAELGRVG</sequence>
<accession>A0A429V6X5</accession>
<dbReference type="EMBL" id="RWJF01000001">
    <property type="protein sequence ID" value="RST29669.1"/>
    <property type="molecule type" value="Genomic_DNA"/>
</dbReference>
<dbReference type="OrthoDB" id="7568321at2"/>
<name>A0A429V6X5_9SPHN</name>
<evidence type="ECO:0000256" key="2">
    <source>
        <dbReference type="PROSITE-ProRule" id="PRU00169"/>
    </source>
</evidence>